<reference evidence="2 3" key="1">
    <citation type="submission" date="2022-04" db="EMBL/GenBank/DDBJ databases">
        <authorList>
            <person name="Grouzdev D.S."/>
            <person name="Pantiukh K.S."/>
            <person name="Krutkina M.S."/>
        </authorList>
    </citation>
    <scope>NUCLEOTIDE SEQUENCE [LARGE SCALE GENOMIC DNA]</scope>
    <source>
        <strain evidence="2 3">6x-1</strain>
    </source>
</reference>
<proteinExistence type="predicted"/>
<dbReference type="Pfam" id="PF07330">
    <property type="entry name" value="DUF1467"/>
    <property type="match status" value="1"/>
</dbReference>
<gene>
    <name evidence="2" type="ORF">MWN34_01800</name>
</gene>
<dbReference type="RefSeq" id="WP_247025934.1">
    <property type="nucleotide sequence ID" value="NZ_JALKCH010000001.1"/>
</dbReference>
<keyword evidence="1" id="KW-1133">Transmembrane helix</keyword>
<keyword evidence="3" id="KW-1185">Reference proteome</keyword>
<feature type="transmembrane region" description="Helical" evidence="1">
    <location>
        <begin position="58"/>
        <end position="76"/>
    </location>
</feature>
<evidence type="ECO:0000313" key="3">
    <source>
        <dbReference type="Proteomes" id="UP001203284"/>
    </source>
</evidence>
<organism evidence="2 3">
    <name type="scientific">Ancylobacter crimeensis</name>
    <dbReference type="NCBI Taxonomy" id="2579147"/>
    <lineage>
        <taxon>Bacteria</taxon>
        <taxon>Pseudomonadati</taxon>
        <taxon>Pseudomonadota</taxon>
        <taxon>Alphaproteobacteria</taxon>
        <taxon>Hyphomicrobiales</taxon>
        <taxon>Xanthobacteraceae</taxon>
        <taxon>Ancylobacter</taxon>
    </lineage>
</organism>
<evidence type="ECO:0000256" key="1">
    <source>
        <dbReference type="SAM" id="Phobius"/>
    </source>
</evidence>
<name>A0ABT0D6R1_9HYPH</name>
<accession>A0ABT0D6R1</accession>
<evidence type="ECO:0000313" key="2">
    <source>
        <dbReference type="EMBL" id="MCK0195638.1"/>
    </source>
</evidence>
<dbReference type="Proteomes" id="UP001203284">
    <property type="component" value="Unassembled WGS sequence"/>
</dbReference>
<keyword evidence="1" id="KW-0812">Transmembrane</keyword>
<feature type="transmembrane region" description="Helical" evidence="1">
    <location>
        <begin position="12"/>
        <end position="31"/>
    </location>
</feature>
<comment type="caution">
    <text evidence="2">The sequence shown here is derived from an EMBL/GenBank/DDBJ whole genome shotgun (WGS) entry which is preliminary data.</text>
</comment>
<protein>
    <submittedName>
        <fullName evidence="2">DUF1467 family protein</fullName>
    </submittedName>
</protein>
<dbReference type="EMBL" id="JALKCH010000001">
    <property type="protein sequence ID" value="MCK0195638.1"/>
    <property type="molecule type" value="Genomic_DNA"/>
</dbReference>
<sequence length="94" mass="10495">MTFTVLSPTTYVAIYFIIWWTVIFAVLPFGVRSQREEGDVLEGSEPGAPVRPMLLRKAIAITIVSAVIVCALAYAIEGGWLRLDMFPMPFDTKE</sequence>
<keyword evidence="1" id="KW-0472">Membrane</keyword>
<dbReference type="InterPro" id="IPR009935">
    <property type="entry name" value="DUF1467"/>
</dbReference>